<name>A0A0A0KAN9_CUCSA</name>
<gene>
    <name evidence="1" type="ORF">Csa_6G106750</name>
</gene>
<dbReference type="Pfam" id="PF13181">
    <property type="entry name" value="TPR_8"/>
    <property type="match status" value="1"/>
</dbReference>
<dbReference type="AlphaFoldDB" id="A0A0A0KAN9"/>
<dbReference type="PANTHER" id="PTHR46284">
    <property type="entry name" value="PROTEIN KINESIN LIGHT CHAIN-RELATED 3"/>
    <property type="match status" value="1"/>
</dbReference>
<sequence>MSLHVVAAIHCRLGQFGVVIPVLERSIEAMECGNGLDHALAKYSEYMQLGDTYSMLGQLDQSISCYEVGLMIQIHAFTDSDPRVAETCRYLAEAHVQAMQFEKAKKYCKKTLDIHKQHSPPASPKEATDRHLMALICEALGDSESALEHLVLASMAMIAHDHDAEVAAIDATLGDIYASLCRFNERVAALHCLTLRPPRRALQPHRKVPGSKVVCRQCYLKPQAGASHEEISSGLVEISAVEGGGGGGWSGSRAMAQMGVMFYMVGKYGEARKAFEGAIGKLRGAKSAMFGVLLNQMGLTCIQLYKIGEAVRLFQETKVVLEEQYGVYYFKRPKWGFAVSSNLAAATYDAM</sequence>
<reference evidence="1 2" key="1">
    <citation type="journal article" date="2009" name="Nat. Genet.">
        <title>The genome of the cucumber, Cucumis sativus L.</title>
        <authorList>
            <person name="Huang S."/>
            <person name="Li R."/>
            <person name="Zhang Z."/>
            <person name="Li L."/>
            <person name="Gu X."/>
            <person name="Fan W."/>
            <person name="Lucas W.J."/>
            <person name="Wang X."/>
            <person name="Xie B."/>
            <person name="Ni P."/>
            <person name="Ren Y."/>
            <person name="Zhu H."/>
            <person name="Li J."/>
            <person name="Lin K."/>
            <person name="Jin W."/>
            <person name="Fei Z."/>
            <person name="Li G."/>
            <person name="Staub J."/>
            <person name="Kilian A."/>
            <person name="van der Vossen E.A."/>
            <person name="Wu Y."/>
            <person name="Guo J."/>
            <person name="He J."/>
            <person name="Jia Z."/>
            <person name="Ren Y."/>
            <person name="Tian G."/>
            <person name="Lu Y."/>
            <person name="Ruan J."/>
            <person name="Qian W."/>
            <person name="Wang M."/>
            <person name="Huang Q."/>
            <person name="Li B."/>
            <person name="Xuan Z."/>
            <person name="Cao J."/>
            <person name="Asan"/>
            <person name="Wu Z."/>
            <person name="Zhang J."/>
            <person name="Cai Q."/>
            <person name="Bai Y."/>
            <person name="Zhao B."/>
            <person name="Han Y."/>
            <person name="Li Y."/>
            <person name="Li X."/>
            <person name="Wang S."/>
            <person name="Shi Q."/>
            <person name="Liu S."/>
            <person name="Cho W.K."/>
            <person name="Kim J.Y."/>
            <person name="Xu Y."/>
            <person name="Heller-Uszynska K."/>
            <person name="Miao H."/>
            <person name="Cheng Z."/>
            <person name="Zhang S."/>
            <person name="Wu J."/>
            <person name="Yang Y."/>
            <person name="Kang H."/>
            <person name="Li M."/>
            <person name="Liang H."/>
            <person name="Ren X."/>
            <person name="Shi Z."/>
            <person name="Wen M."/>
            <person name="Jian M."/>
            <person name="Yang H."/>
            <person name="Zhang G."/>
            <person name="Yang Z."/>
            <person name="Chen R."/>
            <person name="Liu S."/>
            <person name="Li J."/>
            <person name="Ma L."/>
            <person name="Liu H."/>
            <person name="Zhou Y."/>
            <person name="Zhao J."/>
            <person name="Fang X."/>
            <person name="Li G."/>
            <person name="Fang L."/>
            <person name="Li Y."/>
            <person name="Liu D."/>
            <person name="Zheng H."/>
            <person name="Zhang Y."/>
            <person name="Qin N."/>
            <person name="Li Z."/>
            <person name="Yang G."/>
            <person name="Yang S."/>
            <person name="Bolund L."/>
            <person name="Kristiansen K."/>
            <person name="Zheng H."/>
            <person name="Li S."/>
            <person name="Zhang X."/>
            <person name="Yang H."/>
            <person name="Wang J."/>
            <person name="Sun R."/>
            <person name="Zhang B."/>
            <person name="Jiang S."/>
            <person name="Wang J."/>
            <person name="Du Y."/>
            <person name="Li S."/>
        </authorList>
    </citation>
    <scope>NUCLEOTIDE SEQUENCE [LARGE SCALE GENOMIC DNA]</scope>
    <source>
        <strain evidence="2">cv. 9930</strain>
    </source>
</reference>
<evidence type="ECO:0000313" key="1">
    <source>
        <dbReference type="EMBL" id="KGN46523.1"/>
    </source>
</evidence>
<evidence type="ECO:0000313" key="2">
    <source>
        <dbReference type="Proteomes" id="UP000029981"/>
    </source>
</evidence>
<dbReference type="Gene3D" id="1.25.40.10">
    <property type="entry name" value="Tetratricopeptide repeat domain"/>
    <property type="match status" value="1"/>
</dbReference>
<organism evidence="1 2">
    <name type="scientific">Cucumis sativus</name>
    <name type="common">Cucumber</name>
    <dbReference type="NCBI Taxonomy" id="3659"/>
    <lineage>
        <taxon>Eukaryota</taxon>
        <taxon>Viridiplantae</taxon>
        <taxon>Streptophyta</taxon>
        <taxon>Embryophyta</taxon>
        <taxon>Tracheophyta</taxon>
        <taxon>Spermatophyta</taxon>
        <taxon>Magnoliopsida</taxon>
        <taxon>eudicotyledons</taxon>
        <taxon>Gunneridae</taxon>
        <taxon>Pentapetalae</taxon>
        <taxon>rosids</taxon>
        <taxon>fabids</taxon>
        <taxon>Cucurbitales</taxon>
        <taxon>Cucurbitaceae</taxon>
        <taxon>Benincaseae</taxon>
        <taxon>Cucumis</taxon>
    </lineage>
</organism>
<accession>A0A0A0KAN9</accession>
<reference evidence="1 2" key="2">
    <citation type="journal article" date="2009" name="PLoS ONE">
        <title>An integrated genetic and cytogenetic map of the cucumber genome.</title>
        <authorList>
            <person name="Ren Y."/>
            <person name="Zhang Z."/>
            <person name="Liu J."/>
            <person name="Staub J.E."/>
            <person name="Han Y."/>
            <person name="Cheng Z."/>
            <person name="Li X."/>
            <person name="Lu J."/>
            <person name="Miao H."/>
            <person name="Kang H."/>
            <person name="Xie B."/>
            <person name="Gu X."/>
            <person name="Wang X."/>
            <person name="Du Y."/>
            <person name="Jin W."/>
            <person name="Huang S."/>
        </authorList>
    </citation>
    <scope>NUCLEOTIDE SEQUENCE [LARGE SCALE GENOMIC DNA]</scope>
    <source>
        <strain evidence="2">cv. 9930</strain>
    </source>
</reference>
<dbReference type="InterPro" id="IPR011990">
    <property type="entry name" value="TPR-like_helical_dom_sf"/>
</dbReference>
<reference evidence="1 2" key="4">
    <citation type="journal article" date="2011" name="BMC Genomics">
        <title>RNA-Seq improves annotation of protein-coding genes in the cucumber genome.</title>
        <authorList>
            <person name="Li Z."/>
            <person name="Zhang Z."/>
            <person name="Yan P."/>
            <person name="Huang S."/>
            <person name="Fei Z."/>
            <person name="Lin K."/>
        </authorList>
    </citation>
    <scope>NUCLEOTIDE SEQUENCE [LARGE SCALE GENOMIC DNA]</scope>
    <source>
        <strain evidence="2">cv. 9930</strain>
    </source>
</reference>
<dbReference type="SUPFAM" id="SSF48452">
    <property type="entry name" value="TPR-like"/>
    <property type="match status" value="2"/>
</dbReference>
<dbReference type="EMBL" id="CM002927">
    <property type="protein sequence ID" value="KGN46523.1"/>
    <property type="molecule type" value="Genomic_DNA"/>
</dbReference>
<protein>
    <submittedName>
        <fullName evidence="1">Uncharacterized protein</fullName>
    </submittedName>
</protein>
<keyword evidence="2" id="KW-1185">Reference proteome</keyword>
<dbReference type="Gramene" id="KGN46523">
    <property type="protein sequence ID" value="KGN46523"/>
    <property type="gene ID" value="Csa_6G106750"/>
</dbReference>
<dbReference type="SMART" id="SM00028">
    <property type="entry name" value="TPR"/>
    <property type="match status" value="4"/>
</dbReference>
<dbReference type="PANTHER" id="PTHR46284:SF9">
    <property type="entry name" value="OS02G0109800 PROTEIN"/>
    <property type="match status" value="1"/>
</dbReference>
<dbReference type="Proteomes" id="UP000029981">
    <property type="component" value="Chromosome 6"/>
</dbReference>
<reference evidence="1 2" key="3">
    <citation type="journal article" date="2010" name="BMC Genomics">
        <title>Transcriptome sequencing and comparative analysis of cucumber flowers with different sex types.</title>
        <authorList>
            <person name="Guo S."/>
            <person name="Zheng Y."/>
            <person name="Joung J.G."/>
            <person name="Liu S."/>
            <person name="Zhang Z."/>
            <person name="Crasta O.R."/>
            <person name="Sobral B.W."/>
            <person name="Xu Y."/>
            <person name="Huang S."/>
            <person name="Fei Z."/>
        </authorList>
    </citation>
    <scope>NUCLEOTIDE SEQUENCE [LARGE SCALE GENOMIC DNA]</scope>
    <source>
        <strain evidence="2">cv. 9930</strain>
    </source>
</reference>
<dbReference type="STRING" id="3659.A0A0A0KAN9"/>
<dbReference type="InterPro" id="IPR019734">
    <property type="entry name" value="TPR_rpt"/>
</dbReference>
<proteinExistence type="predicted"/>